<dbReference type="RefSeq" id="WP_204501960.1">
    <property type="nucleotide sequence ID" value="NZ_JAFBDR010000030.1"/>
</dbReference>
<dbReference type="NCBIfam" id="NF011984">
    <property type="entry name" value="PRK15446.1-5"/>
    <property type="match status" value="1"/>
</dbReference>
<reference evidence="2 3" key="1">
    <citation type="submission" date="2021-01" db="EMBL/GenBank/DDBJ databases">
        <title>Genomic Encyclopedia of Type Strains, Phase IV (KMG-IV): sequencing the most valuable type-strain genomes for metagenomic binning, comparative biology and taxonomic classification.</title>
        <authorList>
            <person name="Goeker M."/>
        </authorList>
    </citation>
    <scope>NUCLEOTIDE SEQUENCE [LARGE SCALE GENOMIC DNA]</scope>
    <source>
        <strain evidence="2 3">DSM 23711</strain>
    </source>
</reference>
<dbReference type="PIRSF" id="PIRSF038971">
    <property type="entry name" value="PhnM"/>
    <property type="match status" value="1"/>
</dbReference>
<dbReference type="EMBL" id="JAFBDR010000030">
    <property type="protein sequence ID" value="MBM7573308.1"/>
    <property type="molecule type" value="Genomic_DNA"/>
</dbReference>
<dbReference type="NCBIfam" id="NF011987">
    <property type="entry name" value="PRK15446.2-3"/>
    <property type="match status" value="1"/>
</dbReference>
<evidence type="ECO:0000313" key="2">
    <source>
        <dbReference type="EMBL" id="MBM7573308.1"/>
    </source>
</evidence>
<dbReference type="GO" id="GO:0016787">
    <property type="term" value="F:hydrolase activity"/>
    <property type="evidence" value="ECO:0007669"/>
    <property type="project" value="UniProtKB-KW"/>
</dbReference>
<keyword evidence="3" id="KW-1185">Reference proteome</keyword>
<dbReference type="InterPro" id="IPR032466">
    <property type="entry name" value="Metal_Hydrolase"/>
</dbReference>
<dbReference type="InterPro" id="IPR012696">
    <property type="entry name" value="PhnM"/>
</dbReference>
<protein>
    <submittedName>
        <fullName evidence="2">Alpha-D-ribose 1-methylphosphonate 5-triphosphate diphosphatase</fullName>
        <ecNumber evidence="2">3.6.1.63</ecNumber>
    </submittedName>
</protein>
<dbReference type="PANTHER" id="PTHR43135:SF3">
    <property type="entry name" value="ALPHA-D-RIBOSE 1-METHYLPHOSPHONATE 5-TRIPHOSPHATE DIPHOSPHATASE"/>
    <property type="match status" value="1"/>
</dbReference>
<dbReference type="Pfam" id="PF01979">
    <property type="entry name" value="Amidohydro_1"/>
    <property type="match status" value="1"/>
</dbReference>
<keyword evidence="2" id="KW-0378">Hydrolase</keyword>
<organism evidence="2 3">
    <name type="scientific">Aquibacillus albus</name>
    <dbReference type="NCBI Taxonomy" id="1168171"/>
    <lineage>
        <taxon>Bacteria</taxon>
        <taxon>Bacillati</taxon>
        <taxon>Bacillota</taxon>
        <taxon>Bacilli</taxon>
        <taxon>Bacillales</taxon>
        <taxon>Bacillaceae</taxon>
        <taxon>Aquibacillus</taxon>
    </lineage>
</organism>
<evidence type="ECO:0000313" key="3">
    <source>
        <dbReference type="Proteomes" id="UP001296943"/>
    </source>
</evidence>
<dbReference type="PANTHER" id="PTHR43135">
    <property type="entry name" value="ALPHA-D-RIBOSE 1-METHYLPHOSPHONATE 5-TRIPHOSPHATE DIPHOSPHATASE"/>
    <property type="match status" value="1"/>
</dbReference>
<sequence length="400" mass="45179">MNKQITIYNANIVTPTEVIENGTIRIDQGRIVDIAREAPMEIREQDINASGKWVTPGFIDSHSDAIELELEPRPGSNFPVEVSFYELEKKLVGEGITTIYHSLSLLEDHASKWIRCTDTVLDVIDDIKRLALGQHLIRHKTHLRYEITNVAAVEKVQKLIKDNKIDQLSFMDHTPGQGQFRDLELHKKFLMEHRHHTEEEAEQLMNDSVKQKKLEPHVLQALADLAHERRIPIASHDDDTVEKLAVVKEWNTSISEFPIELDVAKQAKEMGLFVVMGAPNALLGKSHSNNLSAMEAVNHDVVDIFCSDYYPSSLLHAVFKLYHQNMPISQAINLVTLNPAKALNLDDEVGSIEIGKKADLLLISEDDRRPVIEVVLVNGNVVCEMNYQQPVQAFQESEVG</sequence>
<dbReference type="NCBIfam" id="NF011990">
    <property type="entry name" value="PRK15446.2-6"/>
    <property type="match status" value="1"/>
</dbReference>
<dbReference type="InterPro" id="IPR011059">
    <property type="entry name" value="Metal-dep_hydrolase_composite"/>
</dbReference>
<comment type="caution">
    <text evidence="2">The sequence shown here is derived from an EMBL/GenBank/DDBJ whole genome shotgun (WGS) entry which is preliminary data.</text>
</comment>
<dbReference type="SUPFAM" id="SSF51338">
    <property type="entry name" value="Composite domain of metallo-dependent hydrolases"/>
    <property type="match status" value="1"/>
</dbReference>
<gene>
    <name evidence="2" type="ORF">JOC48_003870</name>
</gene>
<dbReference type="SUPFAM" id="SSF51556">
    <property type="entry name" value="Metallo-dependent hydrolases"/>
    <property type="match status" value="1"/>
</dbReference>
<accession>A0ABS2N5I8</accession>
<feature type="domain" description="Amidohydrolase-related" evidence="1">
    <location>
        <begin position="54"/>
        <end position="382"/>
    </location>
</feature>
<proteinExistence type="predicted"/>
<dbReference type="NCBIfam" id="TIGR02318">
    <property type="entry name" value="phosphono_phnM"/>
    <property type="match status" value="1"/>
</dbReference>
<name>A0ABS2N5I8_9BACI</name>
<dbReference type="Proteomes" id="UP001296943">
    <property type="component" value="Unassembled WGS sequence"/>
</dbReference>
<dbReference type="InterPro" id="IPR006680">
    <property type="entry name" value="Amidohydro-rel"/>
</dbReference>
<dbReference type="Gene3D" id="3.20.20.140">
    <property type="entry name" value="Metal-dependent hydrolases"/>
    <property type="match status" value="2"/>
</dbReference>
<dbReference type="EC" id="3.6.1.63" evidence="2"/>
<dbReference type="InterPro" id="IPR051781">
    <property type="entry name" value="Metallo-dep_Hydrolase"/>
</dbReference>
<evidence type="ECO:0000259" key="1">
    <source>
        <dbReference type="Pfam" id="PF01979"/>
    </source>
</evidence>